<evidence type="ECO:0000313" key="8">
    <source>
        <dbReference type="EMBL" id="GAA2236778.1"/>
    </source>
</evidence>
<evidence type="ECO:0000256" key="4">
    <source>
        <dbReference type="ARBA" id="ARBA00023136"/>
    </source>
</evidence>
<keyword evidence="9" id="KW-1185">Reference proteome</keyword>
<dbReference type="PANTHER" id="PTHR23501:SF154">
    <property type="entry name" value="MULTIDRUG-EFFLUX TRANSPORTER RV1634-RELATED"/>
    <property type="match status" value="1"/>
</dbReference>
<dbReference type="InterPro" id="IPR020846">
    <property type="entry name" value="MFS_dom"/>
</dbReference>
<evidence type="ECO:0000256" key="2">
    <source>
        <dbReference type="ARBA" id="ARBA00022692"/>
    </source>
</evidence>
<evidence type="ECO:0000256" key="1">
    <source>
        <dbReference type="ARBA" id="ARBA00004651"/>
    </source>
</evidence>
<dbReference type="Pfam" id="PF07690">
    <property type="entry name" value="MFS_1"/>
    <property type="match status" value="1"/>
</dbReference>
<feature type="transmembrane region" description="Helical" evidence="6">
    <location>
        <begin position="284"/>
        <end position="309"/>
    </location>
</feature>
<feature type="transmembrane region" description="Helical" evidence="6">
    <location>
        <begin position="124"/>
        <end position="146"/>
    </location>
</feature>
<dbReference type="Gene3D" id="1.20.1250.20">
    <property type="entry name" value="MFS general substrate transporter like domains"/>
    <property type="match status" value="2"/>
</dbReference>
<feature type="region of interest" description="Disordered" evidence="5">
    <location>
        <begin position="195"/>
        <end position="220"/>
    </location>
</feature>
<feature type="transmembrane region" description="Helical" evidence="6">
    <location>
        <begin position="375"/>
        <end position="393"/>
    </location>
</feature>
<comment type="subcellular location">
    <subcellularLocation>
        <location evidence="1">Cell membrane</location>
        <topology evidence="1">Multi-pass membrane protein</topology>
    </subcellularLocation>
</comment>
<comment type="caution">
    <text evidence="8">The sequence shown here is derived from an EMBL/GenBank/DDBJ whole genome shotgun (WGS) entry which is preliminary data.</text>
</comment>
<keyword evidence="4 6" id="KW-0472">Membrane</keyword>
<dbReference type="InterPro" id="IPR036259">
    <property type="entry name" value="MFS_trans_sf"/>
</dbReference>
<evidence type="ECO:0000259" key="7">
    <source>
        <dbReference type="PROSITE" id="PS50850"/>
    </source>
</evidence>
<feature type="transmembrane region" description="Helical" evidence="6">
    <location>
        <begin position="252"/>
        <end position="272"/>
    </location>
</feature>
<dbReference type="PANTHER" id="PTHR23501">
    <property type="entry name" value="MAJOR FACILITATOR SUPERFAMILY"/>
    <property type="match status" value="1"/>
</dbReference>
<feature type="transmembrane region" description="Helical" evidence="6">
    <location>
        <begin position="447"/>
        <end position="470"/>
    </location>
</feature>
<protein>
    <submittedName>
        <fullName evidence="8">MFS transporter</fullName>
    </submittedName>
</protein>
<feature type="compositionally biased region" description="Basic and acidic residues" evidence="5">
    <location>
        <begin position="195"/>
        <end position="211"/>
    </location>
</feature>
<evidence type="ECO:0000256" key="5">
    <source>
        <dbReference type="SAM" id="MobiDB-lite"/>
    </source>
</evidence>
<accession>A0ABP5QLJ9</accession>
<dbReference type="EMBL" id="BAAAQY010000006">
    <property type="protein sequence ID" value="GAA2236778.1"/>
    <property type="molecule type" value="Genomic_DNA"/>
</dbReference>
<evidence type="ECO:0000256" key="3">
    <source>
        <dbReference type="ARBA" id="ARBA00022989"/>
    </source>
</evidence>
<feature type="domain" description="Major facilitator superfamily (MFS) profile" evidence="7">
    <location>
        <begin position="1"/>
        <end position="472"/>
    </location>
</feature>
<feature type="transmembrane region" description="Helical" evidence="6">
    <location>
        <begin position="92"/>
        <end position="112"/>
    </location>
</feature>
<proteinExistence type="predicted"/>
<dbReference type="PROSITE" id="PS50850">
    <property type="entry name" value="MFS"/>
    <property type="match status" value="1"/>
</dbReference>
<dbReference type="Proteomes" id="UP001500929">
    <property type="component" value="Unassembled WGS sequence"/>
</dbReference>
<sequence>MTLGAIVLVFVAAFENLAVTTVMPVIAAELDGAELYAVAFAAPLAASVLGMVAAGIWCDRTGPRTPLVLAVGLFFAGLVVAGTAPVMELVVLGRLVQGLGSGGTTVALYVIVARVYPGALQPKVFGAFSAAWVLPALVGPFLAGVIGDTVGWRWVFLGVAALVVPAALMVAPAMRVLRGVPAGADARADADAVAETDARGYGDGGPRDGGLRDGGQAVGSEAPGRPVARILWAAGLALAVLVLSASTELEGAFVFVAATLGFVVALVALRPLTPPGTLRAGRGLPSVILAKLALAGGYFVAEIYLPYLFTAEHGLSPAAAGLSLTVSGVFWGGASLLQGRLGSRLSSRSSVRIGVAAVLLALAVVLVAAAFELPVWVAIAGWAISGTGMGLAYPRLSVLVLGHSEPERQGFNSAALNIADAAGPAMSIALGGILFQSVAGAGVSAGASSAISFAAVFALGLVLTACSWAISARMPRD</sequence>
<evidence type="ECO:0000313" key="9">
    <source>
        <dbReference type="Proteomes" id="UP001500929"/>
    </source>
</evidence>
<feature type="transmembrane region" description="Helical" evidence="6">
    <location>
        <begin position="37"/>
        <end position="58"/>
    </location>
</feature>
<evidence type="ECO:0000256" key="6">
    <source>
        <dbReference type="SAM" id="Phobius"/>
    </source>
</evidence>
<dbReference type="PRINTS" id="PR01036">
    <property type="entry name" value="TCRTETB"/>
</dbReference>
<dbReference type="InterPro" id="IPR011701">
    <property type="entry name" value="MFS"/>
</dbReference>
<feature type="transmembrane region" description="Helical" evidence="6">
    <location>
        <begin position="152"/>
        <end position="171"/>
    </location>
</feature>
<keyword evidence="2 6" id="KW-0812">Transmembrane</keyword>
<reference evidence="9" key="1">
    <citation type="journal article" date="2019" name="Int. J. Syst. Evol. Microbiol.">
        <title>The Global Catalogue of Microorganisms (GCM) 10K type strain sequencing project: providing services to taxonomists for standard genome sequencing and annotation.</title>
        <authorList>
            <consortium name="The Broad Institute Genomics Platform"/>
            <consortium name="The Broad Institute Genome Sequencing Center for Infectious Disease"/>
            <person name="Wu L."/>
            <person name="Ma J."/>
        </authorList>
    </citation>
    <scope>NUCLEOTIDE SEQUENCE [LARGE SCALE GENOMIC DNA]</scope>
    <source>
        <strain evidence="9">JCM 16117</strain>
    </source>
</reference>
<keyword evidence="3 6" id="KW-1133">Transmembrane helix</keyword>
<feature type="transmembrane region" description="Helical" evidence="6">
    <location>
        <begin position="67"/>
        <end position="86"/>
    </location>
</feature>
<feature type="transmembrane region" description="Helical" evidence="6">
    <location>
        <begin position="230"/>
        <end position="246"/>
    </location>
</feature>
<name>A0ABP5QLJ9_9MICO</name>
<dbReference type="SUPFAM" id="SSF103473">
    <property type="entry name" value="MFS general substrate transporter"/>
    <property type="match status" value="1"/>
</dbReference>
<organism evidence="8 9">
    <name type="scientific">Herbiconiux moechotypicola</name>
    <dbReference type="NCBI Taxonomy" id="637393"/>
    <lineage>
        <taxon>Bacteria</taxon>
        <taxon>Bacillati</taxon>
        <taxon>Actinomycetota</taxon>
        <taxon>Actinomycetes</taxon>
        <taxon>Micrococcales</taxon>
        <taxon>Microbacteriaceae</taxon>
        <taxon>Herbiconiux</taxon>
    </lineage>
</organism>
<feature type="transmembrane region" description="Helical" evidence="6">
    <location>
        <begin position="315"/>
        <end position="337"/>
    </location>
</feature>
<gene>
    <name evidence="8" type="ORF">GCM10009851_22230</name>
</gene>
<feature type="transmembrane region" description="Helical" evidence="6">
    <location>
        <begin position="414"/>
        <end position="435"/>
    </location>
</feature>
<feature type="transmembrane region" description="Helical" evidence="6">
    <location>
        <begin position="349"/>
        <end position="369"/>
    </location>
</feature>